<gene>
    <name evidence="9" type="ORF">GCM10011395_04730</name>
</gene>
<dbReference type="Proteomes" id="UP000618591">
    <property type="component" value="Unassembled WGS sequence"/>
</dbReference>
<dbReference type="Gene3D" id="3.30.1330.100">
    <property type="entry name" value="CofE-like"/>
    <property type="match status" value="1"/>
</dbReference>
<keyword evidence="6" id="KW-0342">GTP-binding</keyword>
<evidence type="ECO:0000256" key="5">
    <source>
        <dbReference type="ARBA" id="ARBA00022958"/>
    </source>
</evidence>
<accession>A0ABQ1G637</accession>
<dbReference type="EMBL" id="BMDW01000002">
    <property type="protein sequence ID" value="GGA37488.1"/>
    <property type="molecule type" value="Genomic_DNA"/>
</dbReference>
<dbReference type="Pfam" id="PF01996">
    <property type="entry name" value="F420_ligase"/>
    <property type="match status" value="1"/>
</dbReference>
<evidence type="ECO:0000313" key="9">
    <source>
        <dbReference type="EMBL" id="GGA37488.1"/>
    </source>
</evidence>
<dbReference type="PANTHER" id="PTHR47917:SF1">
    <property type="entry name" value="COENZYME F420:L-GLUTAMATE LIGASE"/>
    <property type="match status" value="1"/>
</dbReference>
<organism evidence="9 10">
    <name type="scientific">Sphingomonas psychrolutea</name>
    <dbReference type="NCBI Taxonomy" id="1259676"/>
    <lineage>
        <taxon>Bacteria</taxon>
        <taxon>Pseudomonadati</taxon>
        <taxon>Pseudomonadota</taxon>
        <taxon>Alphaproteobacteria</taxon>
        <taxon>Sphingomonadales</taxon>
        <taxon>Sphingomonadaceae</taxon>
        <taxon>Sphingomonas</taxon>
    </lineage>
</organism>
<keyword evidence="1 9" id="KW-0436">Ligase</keyword>
<name>A0ABQ1G637_9SPHN</name>
<feature type="domain" description="Coenzyme F420:L-glutamate ligase-like" evidence="8">
    <location>
        <begin position="10"/>
        <end position="229"/>
    </location>
</feature>
<dbReference type="SUPFAM" id="SSF144010">
    <property type="entry name" value="CofE-like"/>
    <property type="match status" value="1"/>
</dbReference>
<dbReference type="InterPro" id="IPR002847">
    <property type="entry name" value="F420-0_gamma-glut_ligase-dom"/>
</dbReference>
<evidence type="ECO:0000256" key="7">
    <source>
        <dbReference type="ARBA" id="ARBA00023211"/>
    </source>
</evidence>
<dbReference type="PANTHER" id="PTHR47917">
    <property type="match status" value="1"/>
</dbReference>
<protein>
    <submittedName>
        <fullName evidence="9">F420-0--gamma-glutamyl ligase</fullName>
    </submittedName>
</protein>
<sequence>MLALLPVDGLPEIRPGDDLPALLADKLRPGRDPALKDGDVLVVTQKIVSKAENRFVALADVRPSARATTLAQETNKEAALVELVLRESTDVVRAAPHVLITRHRLGHIMANAGIDASNIGQADAGKVLLLPKDPDSSAAAIRAHLAEHLGINVAVIISDSFGRPWRMGTINVAIGVAGMAALVDERGKVDRDGRELQMTQIAVADAIAAAAGLVMGEGNEGIPVTVVRGWADHGPAQTSVSLLRAQTEDLFR</sequence>
<dbReference type="Gene3D" id="3.90.1660.10">
    <property type="entry name" value="CofE-like domain"/>
    <property type="match status" value="1"/>
</dbReference>
<evidence type="ECO:0000256" key="2">
    <source>
        <dbReference type="ARBA" id="ARBA00022723"/>
    </source>
</evidence>
<dbReference type="GO" id="GO:0016874">
    <property type="term" value="F:ligase activity"/>
    <property type="evidence" value="ECO:0007669"/>
    <property type="project" value="UniProtKB-KW"/>
</dbReference>
<proteinExistence type="predicted"/>
<evidence type="ECO:0000256" key="6">
    <source>
        <dbReference type="ARBA" id="ARBA00023134"/>
    </source>
</evidence>
<dbReference type="NCBIfam" id="TIGR01916">
    <property type="entry name" value="F420_cofE"/>
    <property type="match status" value="1"/>
</dbReference>
<dbReference type="InterPro" id="IPR008225">
    <property type="entry name" value="F420-0_g-glutamyl_ligase"/>
</dbReference>
<comment type="caution">
    <text evidence="9">The sequence shown here is derived from an EMBL/GenBank/DDBJ whole genome shotgun (WGS) entry which is preliminary data.</text>
</comment>
<evidence type="ECO:0000259" key="8">
    <source>
        <dbReference type="Pfam" id="PF01996"/>
    </source>
</evidence>
<keyword evidence="5" id="KW-0630">Potassium</keyword>
<reference evidence="10" key="1">
    <citation type="journal article" date="2019" name="Int. J. Syst. Evol. Microbiol.">
        <title>The Global Catalogue of Microorganisms (GCM) 10K type strain sequencing project: providing services to taxonomists for standard genome sequencing and annotation.</title>
        <authorList>
            <consortium name="The Broad Institute Genomics Platform"/>
            <consortium name="The Broad Institute Genome Sequencing Center for Infectious Disease"/>
            <person name="Wu L."/>
            <person name="Ma J."/>
        </authorList>
    </citation>
    <scope>NUCLEOTIDE SEQUENCE [LARGE SCALE GENOMIC DNA]</scope>
    <source>
        <strain evidence="10">CGMCC 1.10106</strain>
    </source>
</reference>
<keyword evidence="7" id="KW-0464">Manganese</keyword>
<keyword evidence="4" id="KW-0460">Magnesium</keyword>
<evidence type="ECO:0000313" key="10">
    <source>
        <dbReference type="Proteomes" id="UP000618591"/>
    </source>
</evidence>
<evidence type="ECO:0000256" key="4">
    <source>
        <dbReference type="ARBA" id="ARBA00022842"/>
    </source>
</evidence>
<keyword evidence="10" id="KW-1185">Reference proteome</keyword>
<keyword evidence="3" id="KW-0547">Nucleotide-binding</keyword>
<dbReference type="RefSeq" id="WP_188445211.1">
    <property type="nucleotide sequence ID" value="NZ_BMDW01000002.1"/>
</dbReference>
<keyword evidence="2" id="KW-0479">Metal-binding</keyword>
<evidence type="ECO:0000256" key="1">
    <source>
        <dbReference type="ARBA" id="ARBA00022598"/>
    </source>
</evidence>
<evidence type="ECO:0000256" key="3">
    <source>
        <dbReference type="ARBA" id="ARBA00022741"/>
    </source>
</evidence>